<keyword evidence="2" id="KW-1185">Reference proteome</keyword>
<dbReference type="Proteomes" id="UP001596547">
    <property type="component" value="Unassembled WGS sequence"/>
</dbReference>
<keyword evidence="1" id="KW-0378">Hydrolase</keyword>
<dbReference type="EMBL" id="JBHTBF010000003">
    <property type="protein sequence ID" value="MFC7318987.1"/>
    <property type="molecule type" value="Genomic_DNA"/>
</dbReference>
<dbReference type="AlphaFoldDB" id="A0ABD6AFK2"/>
<dbReference type="PANTHER" id="PTHR31118:SF12">
    <property type="entry name" value="CYCLASE-LIKE PROTEIN 2"/>
    <property type="match status" value="1"/>
</dbReference>
<dbReference type="EC" id="3.5.-.-" evidence="1"/>
<dbReference type="GeneID" id="79317826"/>
<name>A0ABD6AFK2_9EURY</name>
<dbReference type="PANTHER" id="PTHR31118">
    <property type="entry name" value="CYCLASE-LIKE PROTEIN 2"/>
    <property type="match status" value="1"/>
</dbReference>
<reference evidence="1 2" key="1">
    <citation type="journal article" date="2019" name="Int. J. Syst. Evol. Microbiol.">
        <title>The Global Catalogue of Microorganisms (GCM) 10K type strain sequencing project: providing services to taxonomists for standard genome sequencing and annotation.</title>
        <authorList>
            <consortium name="The Broad Institute Genomics Platform"/>
            <consortium name="The Broad Institute Genome Sequencing Center for Infectious Disease"/>
            <person name="Wu L."/>
            <person name="Ma J."/>
        </authorList>
    </citation>
    <scope>NUCLEOTIDE SEQUENCE [LARGE SCALE GENOMIC DNA]</scope>
    <source>
        <strain evidence="1 2">PSR21</strain>
    </source>
</reference>
<evidence type="ECO:0000313" key="1">
    <source>
        <dbReference type="EMBL" id="MFC7318987.1"/>
    </source>
</evidence>
<organism evidence="1 2">
    <name type="scientific">Halomarina halobia</name>
    <dbReference type="NCBI Taxonomy" id="3033386"/>
    <lineage>
        <taxon>Archaea</taxon>
        <taxon>Methanobacteriati</taxon>
        <taxon>Methanobacteriota</taxon>
        <taxon>Stenosarchaea group</taxon>
        <taxon>Halobacteria</taxon>
        <taxon>Halobacteriales</taxon>
        <taxon>Natronomonadaceae</taxon>
        <taxon>Halomarina</taxon>
    </lineage>
</organism>
<proteinExistence type="predicted"/>
<dbReference type="SUPFAM" id="SSF102198">
    <property type="entry name" value="Putative cyclase"/>
    <property type="match status" value="1"/>
</dbReference>
<accession>A0ABD6AFK2</accession>
<evidence type="ECO:0000313" key="2">
    <source>
        <dbReference type="Proteomes" id="UP001596547"/>
    </source>
</evidence>
<protein>
    <submittedName>
        <fullName evidence="1">Cyclase family protein</fullName>
        <ecNumber evidence="1">3.5.-.-</ecNumber>
    </submittedName>
</protein>
<dbReference type="InterPro" id="IPR037175">
    <property type="entry name" value="KFase_sf"/>
</dbReference>
<dbReference type="RefSeq" id="WP_276306175.1">
    <property type="nucleotide sequence ID" value="NZ_CP119993.1"/>
</dbReference>
<dbReference type="Pfam" id="PF04199">
    <property type="entry name" value="Cyclase"/>
    <property type="match status" value="1"/>
</dbReference>
<sequence>MVDIVDLAQPIYSGHPVYHTHQKTQIWTDTSHEDTAHVFSRELGHEPPFTFETNALLLCDHGPTHVDAPRHYRPDGASVDQLSLERFYTPGKAIDVSHREPGEYISVADLETACERANVTPNDGDTLLIRTGHYDDTYPTRAYSENYPGLSADATQWIIDNGVTNFGVDQPSPDTPDDLTYPCHTLCKEYDLPHVENLRNLDRIVGVDFTFVGFPLAIRDGTGSPIRPVALVEE</sequence>
<dbReference type="InterPro" id="IPR007325">
    <property type="entry name" value="KFase/CYL"/>
</dbReference>
<dbReference type="GO" id="GO:0016787">
    <property type="term" value="F:hydrolase activity"/>
    <property type="evidence" value="ECO:0007669"/>
    <property type="project" value="UniProtKB-KW"/>
</dbReference>
<gene>
    <name evidence="1" type="ORF">ACFQPE_19630</name>
</gene>
<dbReference type="Gene3D" id="3.50.30.50">
    <property type="entry name" value="Putative cyclase"/>
    <property type="match status" value="1"/>
</dbReference>
<comment type="caution">
    <text evidence="1">The sequence shown here is derived from an EMBL/GenBank/DDBJ whole genome shotgun (WGS) entry which is preliminary data.</text>
</comment>